<keyword evidence="9" id="KW-0325">Glycoprotein</keyword>
<keyword evidence="8 11" id="KW-0472">Membrane</keyword>
<dbReference type="PROSITE" id="PS00211">
    <property type="entry name" value="ABC_TRANSPORTER_1"/>
    <property type="match status" value="2"/>
</dbReference>
<evidence type="ECO:0000256" key="4">
    <source>
        <dbReference type="ARBA" id="ARBA00022692"/>
    </source>
</evidence>
<feature type="transmembrane region" description="Helical" evidence="11">
    <location>
        <begin position="874"/>
        <end position="900"/>
    </location>
</feature>
<dbReference type="GO" id="GO:0005524">
    <property type="term" value="F:ATP binding"/>
    <property type="evidence" value="ECO:0007669"/>
    <property type="project" value="UniProtKB-KW"/>
</dbReference>
<dbReference type="CDD" id="cd03250">
    <property type="entry name" value="ABCC_MRP_domain1"/>
    <property type="match status" value="1"/>
</dbReference>
<name>A0A067MBY9_BOTB1</name>
<feature type="region of interest" description="Disordered" evidence="10">
    <location>
        <begin position="516"/>
        <end position="561"/>
    </location>
</feature>
<feature type="compositionally biased region" description="Polar residues" evidence="10">
    <location>
        <begin position="1"/>
        <end position="12"/>
    </location>
</feature>
<feature type="transmembrane region" description="Helical" evidence="11">
    <location>
        <begin position="335"/>
        <end position="353"/>
    </location>
</feature>
<proteinExistence type="inferred from homology"/>
<feature type="region of interest" description="Disordered" evidence="10">
    <location>
        <begin position="1"/>
        <end position="29"/>
    </location>
</feature>
<evidence type="ECO:0000259" key="13">
    <source>
        <dbReference type="PROSITE" id="PS50929"/>
    </source>
</evidence>
<dbReference type="FunFam" id="3.40.50.300:FF:000630">
    <property type="entry name" value="ATP-binding cassette (ABC) transporter, putative"/>
    <property type="match status" value="1"/>
</dbReference>
<keyword evidence="5" id="KW-0547">Nucleotide-binding</keyword>
<dbReference type="Gene3D" id="1.20.1560.10">
    <property type="entry name" value="ABC transporter type 1, transmembrane domain"/>
    <property type="match status" value="2"/>
</dbReference>
<keyword evidence="4 11" id="KW-0812">Transmembrane</keyword>
<dbReference type="InParanoid" id="A0A067MBY9"/>
<dbReference type="SUPFAM" id="SSF52540">
    <property type="entry name" value="P-loop containing nucleoside triphosphate hydrolases"/>
    <property type="match status" value="2"/>
</dbReference>
<dbReference type="PROSITE" id="PS50893">
    <property type="entry name" value="ABC_TRANSPORTER_2"/>
    <property type="match status" value="2"/>
</dbReference>
<dbReference type="GO" id="GO:0016020">
    <property type="term" value="C:membrane"/>
    <property type="evidence" value="ECO:0007669"/>
    <property type="project" value="UniProtKB-SubCell"/>
</dbReference>
<feature type="domain" description="ABC transporter" evidence="12">
    <location>
        <begin position="1147"/>
        <end position="1397"/>
    </location>
</feature>
<keyword evidence="7 11" id="KW-1133">Transmembrane helix</keyword>
<comment type="subcellular location">
    <subcellularLocation>
        <location evidence="1">Membrane</location>
        <topology evidence="1">Multi-pass membrane protein</topology>
    </subcellularLocation>
</comment>
<evidence type="ECO:0000259" key="12">
    <source>
        <dbReference type="PROSITE" id="PS50893"/>
    </source>
</evidence>
<feature type="transmembrane region" description="Helical" evidence="11">
    <location>
        <begin position="973"/>
        <end position="991"/>
    </location>
</feature>
<dbReference type="InterPro" id="IPR017871">
    <property type="entry name" value="ABC_transporter-like_CS"/>
</dbReference>
<keyword evidence="6" id="KW-0067">ATP-binding</keyword>
<evidence type="ECO:0000256" key="5">
    <source>
        <dbReference type="ARBA" id="ARBA00022741"/>
    </source>
</evidence>
<feature type="compositionally biased region" description="Basic and acidic residues" evidence="10">
    <location>
        <begin position="117"/>
        <end position="126"/>
    </location>
</feature>
<dbReference type="InterPro" id="IPR011527">
    <property type="entry name" value="ABC1_TM_dom"/>
</dbReference>
<evidence type="ECO:0000256" key="3">
    <source>
        <dbReference type="ARBA" id="ARBA00022448"/>
    </source>
</evidence>
<keyword evidence="15" id="KW-1185">Reference proteome</keyword>
<dbReference type="SMART" id="SM00382">
    <property type="entry name" value="AAA"/>
    <property type="match status" value="2"/>
</dbReference>
<dbReference type="InterPro" id="IPR027417">
    <property type="entry name" value="P-loop_NTPase"/>
</dbReference>
<feature type="domain" description="ABC transporter" evidence="12">
    <location>
        <begin position="546"/>
        <end position="768"/>
    </location>
</feature>
<dbReference type="PANTHER" id="PTHR24223">
    <property type="entry name" value="ATP-BINDING CASSETTE SUB-FAMILY C"/>
    <property type="match status" value="1"/>
</dbReference>
<dbReference type="InterPro" id="IPR003439">
    <property type="entry name" value="ABC_transporter-like_ATP-bd"/>
</dbReference>
<dbReference type="HOGENOM" id="CLU_000604_27_1_1"/>
<evidence type="ECO:0000256" key="6">
    <source>
        <dbReference type="ARBA" id="ARBA00022840"/>
    </source>
</evidence>
<evidence type="ECO:0000256" key="7">
    <source>
        <dbReference type="ARBA" id="ARBA00022989"/>
    </source>
</evidence>
<keyword evidence="3" id="KW-0813">Transport</keyword>
<dbReference type="SUPFAM" id="SSF90123">
    <property type="entry name" value="ABC transporter transmembrane region"/>
    <property type="match status" value="2"/>
</dbReference>
<evidence type="ECO:0000256" key="9">
    <source>
        <dbReference type="ARBA" id="ARBA00023180"/>
    </source>
</evidence>
<dbReference type="CDD" id="cd18597">
    <property type="entry name" value="ABC_6TM_YOR1_D1_like"/>
    <property type="match status" value="1"/>
</dbReference>
<feature type="region of interest" description="Disordered" evidence="10">
    <location>
        <begin position="105"/>
        <end position="162"/>
    </location>
</feature>
<dbReference type="GO" id="GO:0016887">
    <property type="term" value="F:ATP hydrolysis activity"/>
    <property type="evidence" value="ECO:0007669"/>
    <property type="project" value="InterPro"/>
</dbReference>
<reference evidence="15" key="1">
    <citation type="journal article" date="2014" name="Proc. Natl. Acad. Sci. U.S.A.">
        <title>Extensive sampling of basidiomycete genomes demonstrates inadequacy of the white-rot/brown-rot paradigm for wood decay fungi.</title>
        <authorList>
            <person name="Riley R."/>
            <person name="Salamov A.A."/>
            <person name="Brown D.W."/>
            <person name="Nagy L.G."/>
            <person name="Floudas D."/>
            <person name="Held B.W."/>
            <person name="Levasseur A."/>
            <person name="Lombard V."/>
            <person name="Morin E."/>
            <person name="Otillar R."/>
            <person name="Lindquist E.A."/>
            <person name="Sun H."/>
            <person name="LaButti K.M."/>
            <person name="Schmutz J."/>
            <person name="Jabbour D."/>
            <person name="Luo H."/>
            <person name="Baker S.E."/>
            <person name="Pisabarro A.G."/>
            <person name="Walton J.D."/>
            <person name="Blanchette R.A."/>
            <person name="Henrissat B."/>
            <person name="Martin F."/>
            <person name="Cullen D."/>
            <person name="Hibbett D.S."/>
            <person name="Grigoriev I.V."/>
        </authorList>
    </citation>
    <scope>NUCLEOTIDE SEQUENCE [LARGE SCALE GENOMIC DNA]</scope>
    <source>
        <strain evidence="15">FD-172 SS1</strain>
    </source>
</reference>
<feature type="transmembrane region" description="Helical" evidence="11">
    <location>
        <begin position="1063"/>
        <end position="1080"/>
    </location>
</feature>
<evidence type="ECO:0000256" key="10">
    <source>
        <dbReference type="SAM" id="MobiDB-lite"/>
    </source>
</evidence>
<gene>
    <name evidence="14" type="ORF">BOTBODRAFT_57028</name>
</gene>
<dbReference type="PROSITE" id="PS50929">
    <property type="entry name" value="ABC_TM1F"/>
    <property type="match status" value="2"/>
</dbReference>
<dbReference type="Pfam" id="PF00664">
    <property type="entry name" value="ABC_membrane"/>
    <property type="match status" value="2"/>
</dbReference>
<dbReference type="STRING" id="930990.A0A067MBY9"/>
<feature type="transmembrane region" description="Helical" evidence="11">
    <location>
        <begin position="906"/>
        <end position="927"/>
    </location>
</feature>
<organism evidence="14 15">
    <name type="scientific">Botryobasidium botryosum (strain FD-172 SS1)</name>
    <dbReference type="NCBI Taxonomy" id="930990"/>
    <lineage>
        <taxon>Eukaryota</taxon>
        <taxon>Fungi</taxon>
        <taxon>Dikarya</taxon>
        <taxon>Basidiomycota</taxon>
        <taxon>Agaricomycotina</taxon>
        <taxon>Agaricomycetes</taxon>
        <taxon>Cantharellales</taxon>
        <taxon>Botryobasidiaceae</taxon>
        <taxon>Botryobasidium</taxon>
    </lineage>
</organism>
<dbReference type="Proteomes" id="UP000027195">
    <property type="component" value="Unassembled WGS sequence"/>
</dbReference>
<comment type="similarity">
    <text evidence="2">Belongs to the ABC transporter superfamily. ABCC family. Conjugate transporter (TC 3.A.1.208) subfamily.</text>
</comment>
<evidence type="ECO:0000256" key="2">
    <source>
        <dbReference type="ARBA" id="ARBA00009726"/>
    </source>
</evidence>
<dbReference type="OrthoDB" id="6500128at2759"/>
<dbReference type="CDD" id="cd03244">
    <property type="entry name" value="ABCC_MRP_domain2"/>
    <property type="match status" value="1"/>
</dbReference>
<dbReference type="FunFam" id="1.20.1560.10:FF:000006">
    <property type="entry name" value="ATP-binding cassette, sub-family C (CFTR/MRP), member 9"/>
    <property type="match status" value="1"/>
</dbReference>
<dbReference type="Pfam" id="PF00005">
    <property type="entry name" value="ABC_tran"/>
    <property type="match status" value="2"/>
</dbReference>
<dbReference type="InterPro" id="IPR003593">
    <property type="entry name" value="AAA+_ATPase"/>
</dbReference>
<dbReference type="FunFam" id="1.20.1560.10:FF:000010">
    <property type="entry name" value="Multidrug resistance-associated ABC transporter"/>
    <property type="match status" value="1"/>
</dbReference>
<evidence type="ECO:0000313" key="14">
    <source>
        <dbReference type="EMBL" id="KDQ12205.1"/>
    </source>
</evidence>
<feature type="domain" description="ABC transmembrane type-1" evidence="13">
    <location>
        <begin position="838"/>
        <end position="1114"/>
    </location>
</feature>
<feature type="domain" description="ABC transmembrane type-1" evidence="13">
    <location>
        <begin position="186"/>
        <end position="475"/>
    </location>
</feature>
<dbReference type="InterPro" id="IPR050173">
    <property type="entry name" value="ABC_transporter_C-like"/>
</dbReference>
<feature type="transmembrane region" description="Helical" evidence="11">
    <location>
        <begin position="417"/>
        <end position="439"/>
    </location>
</feature>
<evidence type="ECO:0000256" key="8">
    <source>
        <dbReference type="ARBA" id="ARBA00023136"/>
    </source>
</evidence>
<evidence type="ECO:0000256" key="1">
    <source>
        <dbReference type="ARBA" id="ARBA00004141"/>
    </source>
</evidence>
<dbReference type="InterPro" id="IPR036640">
    <property type="entry name" value="ABC1_TM_sf"/>
</dbReference>
<feature type="compositionally biased region" description="Basic and acidic residues" evidence="10">
    <location>
        <begin position="538"/>
        <end position="553"/>
    </location>
</feature>
<evidence type="ECO:0000256" key="11">
    <source>
        <dbReference type="SAM" id="Phobius"/>
    </source>
</evidence>
<dbReference type="EMBL" id="KL198052">
    <property type="protein sequence ID" value="KDQ12205.1"/>
    <property type="molecule type" value="Genomic_DNA"/>
</dbReference>
<feature type="region of interest" description="Disordered" evidence="10">
    <location>
        <begin position="1265"/>
        <end position="1285"/>
    </location>
</feature>
<dbReference type="CDD" id="cd18606">
    <property type="entry name" value="ABC_6TM_YOR1_D2_like"/>
    <property type="match status" value="1"/>
</dbReference>
<dbReference type="PANTHER" id="PTHR24223:SF456">
    <property type="entry name" value="MULTIDRUG RESISTANCE-ASSOCIATED PROTEIN LETHAL(2)03659"/>
    <property type="match status" value="1"/>
</dbReference>
<dbReference type="FunFam" id="3.40.50.300:FF:000997">
    <property type="entry name" value="Multidrug resistance-associated protein 1"/>
    <property type="match status" value="1"/>
</dbReference>
<dbReference type="GO" id="GO:0140359">
    <property type="term" value="F:ABC-type transporter activity"/>
    <property type="evidence" value="ECO:0007669"/>
    <property type="project" value="InterPro"/>
</dbReference>
<sequence>MRQLPTAVTDSRSPPGPLPTTMKSSVSSIWHPTPAPLAFGKGHEVPDATSNVLSQIFFTWLTPLLGVGWSRPLQRDDLWEMDPQRRATQVGDALETTFFQRCPLEKRPRKTSANASRKRDSYHSDSDSFDQVKGATSVDPEKGTDLTAGRGRHWRWSRQSQTAAPKQDESFLKALNETFFWLFWRAGLLKLCSDTLLTTSPLVTRALLTYLTKVYTHHSDPTTPAPPNVGHGIGLAIALYAMQEIASLCSNMYFFQAMTTGFLVRTSVVSCIFRKSLRLSGRSRIEHSTGQITTLISTDASRLDSAASQFHGIWTGLIQITLGMILLIINMGYSALVALAVLILATPIQAVIVRRMMDTRRGAVKITDKRVRLVQEVLQGIRLLVLFGWQGPYAERIVGLRKAEITRIKSMASYRGIMFSLVYFVPILAAILSFITYSLTKHSLEPAIVFSSLQYLNVIRNPMFMVPLISSAVGDAHVAIGRISKFLTAEEMEGDYPIDQGSDLAVQLDGDFTWEKTGPSTMTDSTGKPIVPTSKSSSPKDKKEPMKGEKDSEADSPPPFQFTDIHVTIPRGKFVAIVGKVGSGKSSLLQAMAGEMRKVWGEIVFGGSVAYVAQSPWIQNMTLRENVVFGQHDDEDRFREVIQACALQPDIDMLPDGEATEIGERGVNLSGGQKARVSLARAAYYNADVLLLDDPLSAVDPHVSKHIVDKCFLHGPMADKTRILVTHQLHVMPQTDYIYFLQDGRITEQGTYAELIAGGKDFAKLIEEFGNAEEAAEGLAIEETATGKAEKLDNATGAQGTKKGVALIQQEERAEGSLSWSVYSDYIRAAGSLSWAPLLLILLTVTQCFRVANSVVLGLWSAESIPGFSQRGYMILYATTGLGQAIFVYAGSVAFSYAGFYASLTLFGRALSAVLGSPMSFFDTTPIGRIMSRLTKDIDTLDFQLPDAAYQLFAQMSSVFGTIGLVIWSYPWLGLIFPPLIIVFSFIVAFYRRSSCEIQRLDALLRSLLYASYTEALTGLSTIRAYREQARFVKATEHNLDIGNRAYFLTIACQRWLTVRIDAMGNVLILAITLASIGFGKTTNPAILGVVLNYALAISQFLGQFVYQMAQVEKDVERVLYYGRLPQEGPATTPSDPPASWPAHGAIHFKDVQLAYRPGLPLVLKGVSFNVQPGEHVGVVGRTGAGKTSLLSALFRVVHPLAGGSVEIDGVDVARVGLETLRWRISVIPQDAVLFGGSLRSNLDPTGKATDQELYAALKRVGLVQSDSSSNQDEGGDDTNDNDKARRFDLDAEVRDDGFSAGEKQLIALCRALVKNSQIIVLDEATASVDVETDSQVQKMIQQDFKDKTLVCIAHRRAIGNQFYDRILVMDAGRVAEYDTPLALFDRPDSIFRDMCEKASLSRDDILRIRENAGVLRK</sequence>
<protein>
    <submittedName>
        <fullName evidence="14">Uncharacterized protein</fullName>
    </submittedName>
</protein>
<evidence type="ECO:0000313" key="15">
    <source>
        <dbReference type="Proteomes" id="UP000027195"/>
    </source>
</evidence>
<dbReference type="Gene3D" id="3.40.50.300">
    <property type="entry name" value="P-loop containing nucleotide triphosphate hydrolases"/>
    <property type="match status" value="2"/>
</dbReference>
<accession>A0A067MBY9</accession>